<dbReference type="Gene3D" id="1.20.1250.20">
    <property type="entry name" value="MFS general substrate transporter like domains"/>
    <property type="match status" value="1"/>
</dbReference>
<dbReference type="GO" id="GO:0022857">
    <property type="term" value="F:transmembrane transporter activity"/>
    <property type="evidence" value="ECO:0007669"/>
    <property type="project" value="InterPro"/>
</dbReference>
<dbReference type="SUPFAM" id="SSF103473">
    <property type="entry name" value="MFS general substrate transporter"/>
    <property type="match status" value="1"/>
</dbReference>
<accession>A0AAD8E6L7</accession>
<keyword evidence="2 5" id="KW-0812">Transmembrane</keyword>
<comment type="subcellular location">
    <subcellularLocation>
        <location evidence="1">Membrane</location>
        <topology evidence="1">Multi-pass membrane protein</topology>
    </subcellularLocation>
</comment>
<sequence length="255" mass="28293">MDTPPGIKTELIEMEKCLKKPCDNSKFFNSFSRRSPVLKSLFLVVGLNVFKQLTGICPVIYYTVDIFRASGSELSPYYCTLIVGSVELLPNLIAIFAMDRLGRRIILLTSGVGMAISHLILSGYFLAKDLGSDVSFVNWLPLLGLNLYIMCYNIGFGPVPFFMSVELCTGETRGWITSVGGFFNWLMVFLLTKVFFLMVTAWGQAVTYGVFSVFCVGASVFVFTCIPETKGKSRDEIQAILSGKKHVNTSTQTQL</sequence>
<dbReference type="PROSITE" id="PS50850">
    <property type="entry name" value="MFS"/>
    <property type="match status" value="1"/>
</dbReference>
<feature type="domain" description="Major facilitator superfamily (MFS) profile" evidence="6">
    <location>
        <begin position="1"/>
        <end position="230"/>
    </location>
</feature>
<protein>
    <recommendedName>
        <fullName evidence="6">Major facilitator superfamily (MFS) profile domain-containing protein</fullName>
    </recommendedName>
</protein>
<dbReference type="EMBL" id="JASPKZ010008578">
    <property type="protein sequence ID" value="KAJ9579238.1"/>
    <property type="molecule type" value="Genomic_DNA"/>
</dbReference>
<feature type="transmembrane region" description="Helical" evidence="5">
    <location>
        <begin position="175"/>
        <end position="199"/>
    </location>
</feature>
<dbReference type="Proteomes" id="UP001233999">
    <property type="component" value="Unassembled WGS sequence"/>
</dbReference>
<evidence type="ECO:0000256" key="1">
    <source>
        <dbReference type="ARBA" id="ARBA00004141"/>
    </source>
</evidence>
<dbReference type="InterPro" id="IPR050549">
    <property type="entry name" value="MFS_Trehalose_Transporter"/>
</dbReference>
<dbReference type="InterPro" id="IPR005829">
    <property type="entry name" value="Sugar_transporter_CS"/>
</dbReference>
<reference evidence="7" key="2">
    <citation type="submission" date="2023-05" db="EMBL/GenBank/DDBJ databases">
        <authorList>
            <person name="Fouks B."/>
        </authorList>
    </citation>
    <scope>NUCLEOTIDE SEQUENCE</scope>
    <source>
        <strain evidence="7">Stay&amp;Tobe</strain>
        <tissue evidence="7">Testes</tissue>
    </source>
</reference>
<dbReference type="AlphaFoldDB" id="A0AAD8E6L7"/>
<evidence type="ECO:0000313" key="8">
    <source>
        <dbReference type="Proteomes" id="UP001233999"/>
    </source>
</evidence>
<name>A0AAD8E6L7_DIPPU</name>
<proteinExistence type="predicted"/>
<gene>
    <name evidence="7" type="ORF">L9F63_024654</name>
</gene>
<dbReference type="InterPro" id="IPR005828">
    <property type="entry name" value="MFS_sugar_transport-like"/>
</dbReference>
<keyword evidence="4 5" id="KW-0472">Membrane</keyword>
<evidence type="ECO:0000256" key="4">
    <source>
        <dbReference type="ARBA" id="ARBA00023136"/>
    </source>
</evidence>
<feature type="transmembrane region" description="Helical" evidence="5">
    <location>
        <begin position="105"/>
        <end position="127"/>
    </location>
</feature>
<evidence type="ECO:0000259" key="6">
    <source>
        <dbReference type="PROSITE" id="PS50850"/>
    </source>
</evidence>
<dbReference type="InterPro" id="IPR036259">
    <property type="entry name" value="MFS_trans_sf"/>
</dbReference>
<dbReference type="Pfam" id="PF00083">
    <property type="entry name" value="Sugar_tr"/>
    <property type="match status" value="1"/>
</dbReference>
<evidence type="ECO:0000256" key="5">
    <source>
        <dbReference type="SAM" id="Phobius"/>
    </source>
</evidence>
<dbReference type="PANTHER" id="PTHR48021:SF1">
    <property type="entry name" value="GH07001P-RELATED"/>
    <property type="match status" value="1"/>
</dbReference>
<feature type="transmembrane region" description="Helical" evidence="5">
    <location>
        <begin position="75"/>
        <end position="98"/>
    </location>
</feature>
<dbReference type="PROSITE" id="PS00216">
    <property type="entry name" value="SUGAR_TRANSPORT_1"/>
    <property type="match status" value="1"/>
</dbReference>
<reference evidence="7" key="1">
    <citation type="journal article" date="2023" name="IScience">
        <title>Live-bearing cockroach genome reveals convergent evolutionary mechanisms linked to viviparity in insects and beyond.</title>
        <authorList>
            <person name="Fouks B."/>
            <person name="Harrison M.C."/>
            <person name="Mikhailova A.A."/>
            <person name="Marchal E."/>
            <person name="English S."/>
            <person name="Carruthers M."/>
            <person name="Jennings E.C."/>
            <person name="Chiamaka E.L."/>
            <person name="Frigard R.A."/>
            <person name="Pippel M."/>
            <person name="Attardo G.M."/>
            <person name="Benoit J.B."/>
            <person name="Bornberg-Bauer E."/>
            <person name="Tobe S.S."/>
        </authorList>
    </citation>
    <scope>NUCLEOTIDE SEQUENCE</scope>
    <source>
        <strain evidence="7">Stay&amp;Tobe</strain>
    </source>
</reference>
<keyword evidence="8" id="KW-1185">Reference proteome</keyword>
<evidence type="ECO:0000313" key="7">
    <source>
        <dbReference type="EMBL" id="KAJ9579238.1"/>
    </source>
</evidence>
<dbReference type="GO" id="GO:0016020">
    <property type="term" value="C:membrane"/>
    <property type="evidence" value="ECO:0007669"/>
    <property type="project" value="UniProtKB-SubCell"/>
</dbReference>
<keyword evidence="3 5" id="KW-1133">Transmembrane helix</keyword>
<feature type="transmembrane region" description="Helical" evidence="5">
    <location>
        <begin position="205"/>
        <end position="226"/>
    </location>
</feature>
<organism evidence="7 8">
    <name type="scientific">Diploptera punctata</name>
    <name type="common">Pacific beetle cockroach</name>
    <dbReference type="NCBI Taxonomy" id="6984"/>
    <lineage>
        <taxon>Eukaryota</taxon>
        <taxon>Metazoa</taxon>
        <taxon>Ecdysozoa</taxon>
        <taxon>Arthropoda</taxon>
        <taxon>Hexapoda</taxon>
        <taxon>Insecta</taxon>
        <taxon>Pterygota</taxon>
        <taxon>Neoptera</taxon>
        <taxon>Polyneoptera</taxon>
        <taxon>Dictyoptera</taxon>
        <taxon>Blattodea</taxon>
        <taxon>Blaberoidea</taxon>
        <taxon>Blaberidae</taxon>
        <taxon>Diplopterinae</taxon>
        <taxon>Diploptera</taxon>
    </lineage>
</organism>
<dbReference type="PANTHER" id="PTHR48021">
    <property type="match status" value="1"/>
</dbReference>
<dbReference type="InterPro" id="IPR020846">
    <property type="entry name" value="MFS_dom"/>
</dbReference>
<feature type="transmembrane region" description="Helical" evidence="5">
    <location>
        <begin position="139"/>
        <end position="163"/>
    </location>
</feature>
<feature type="transmembrane region" description="Helical" evidence="5">
    <location>
        <begin position="41"/>
        <end position="63"/>
    </location>
</feature>
<evidence type="ECO:0000256" key="2">
    <source>
        <dbReference type="ARBA" id="ARBA00022692"/>
    </source>
</evidence>
<evidence type="ECO:0000256" key="3">
    <source>
        <dbReference type="ARBA" id="ARBA00022989"/>
    </source>
</evidence>
<comment type="caution">
    <text evidence="7">The sequence shown here is derived from an EMBL/GenBank/DDBJ whole genome shotgun (WGS) entry which is preliminary data.</text>
</comment>